<proteinExistence type="predicted"/>
<dbReference type="InterPro" id="IPR039424">
    <property type="entry name" value="SBP_5"/>
</dbReference>
<protein>
    <submittedName>
        <fullName evidence="4">ABC transporter family substrate-binding protein</fullName>
    </submittedName>
</protein>
<evidence type="ECO:0000313" key="4">
    <source>
        <dbReference type="EMBL" id="MFD2840895.1"/>
    </source>
</evidence>
<dbReference type="PROSITE" id="PS51257">
    <property type="entry name" value="PROKAR_LIPOPROTEIN"/>
    <property type="match status" value="1"/>
</dbReference>
<accession>A0ABW5XI13</accession>
<reference evidence="5" key="1">
    <citation type="journal article" date="2019" name="Int. J. Syst. Evol. Microbiol.">
        <title>The Global Catalogue of Microorganisms (GCM) 10K type strain sequencing project: providing services to taxonomists for standard genome sequencing and annotation.</title>
        <authorList>
            <consortium name="The Broad Institute Genomics Platform"/>
            <consortium name="The Broad Institute Genome Sequencing Center for Infectious Disease"/>
            <person name="Wu L."/>
            <person name="Ma J."/>
        </authorList>
    </citation>
    <scope>NUCLEOTIDE SEQUENCE [LARGE SCALE GENOMIC DNA]</scope>
    <source>
        <strain evidence="5">KCTC 33576</strain>
    </source>
</reference>
<feature type="signal peptide" evidence="2">
    <location>
        <begin position="1"/>
        <end position="21"/>
    </location>
</feature>
<dbReference type="Gene3D" id="3.40.190.10">
    <property type="entry name" value="Periplasmic binding protein-like II"/>
    <property type="match status" value="1"/>
</dbReference>
<dbReference type="PIRSF" id="PIRSF002741">
    <property type="entry name" value="MppA"/>
    <property type="match status" value="1"/>
</dbReference>
<feature type="chain" id="PRO_5045498288" evidence="2">
    <location>
        <begin position="22"/>
        <end position="612"/>
    </location>
</feature>
<dbReference type="Gene3D" id="3.10.105.10">
    <property type="entry name" value="Dipeptide-binding Protein, Domain 3"/>
    <property type="match status" value="1"/>
</dbReference>
<keyword evidence="5" id="KW-1185">Reference proteome</keyword>
<dbReference type="SUPFAM" id="SSF53850">
    <property type="entry name" value="Periplasmic binding protein-like II"/>
    <property type="match status" value="1"/>
</dbReference>
<dbReference type="Gene3D" id="3.90.76.10">
    <property type="entry name" value="Dipeptide-binding Protein, Domain 1"/>
    <property type="match status" value="1"/>
</dbReference>
<dbReference type="Proteomes" id="UP001597391">
    <property type="component" value="Unassembled WGS sequence"/>
</dbReference>
<feature type="compositionally biased region" description="Low complexity" evidence="1">
    <location>
        <begin position="23"/>
        <end position="42"/>
    </location>
</feature>
<evidence type="ECO:0000259" key="3">
    <source>
        <dbReference type="Pfam" id="PF00496"/>
    </source>
</evidence>
<dbReference type="EMBL" id="JBHUOP010000004">
    <property type="protein sequence ID" value="MFD2840895.1"/>
    <property type="molecule type" value="Genomic_DNA"/>
</dbReference>
<comment type="caution">
    <text evidence="4">The sequence shown here is derived from an EMBL/GenBank/DDBJ whole genome shotgun (WGS) entry which is preliminary data.</text>
</comment>
<organism evidence="4 5">
    <name type="scientific">Populibacterium corticicola</name>
    <dbReference type="NCBI Taxonomy" id="1812826"/>
    <lineage>
        <taxon>Bacteria</taxon>
        <taxon>Bacillati</taxon>
        <taxon>Actinomycetota</taxon>
        <taxon>Actinomycetes</taxon>
        <taxon>Micrococcales</taxon>
        <taxon>Jonesiaceae</taxon>
        <taxon>Populibacterium</taxon>
    </lineage>
</organism>
<evidence type="ECO:0000256" key="1">
    <source>
        <dbReference type="SAM" id="MobiDB-lite"/>
    </source>
</evidence>
<dbReference type="InterPro" id="IPR030678">
    <property type="entry name" value="Peptide/Ni-bd"/>
</dbReference>
<gene>
    <name evidence="4" type="ORF">ACFSYH_09975</name>
</gene>
<name>A0ABW5XI13_9MICO</name>
<sequence length="612" mass="66599">MKIKKWAAPLAVVLGASLALSACSTPTPNETTPSGEETTTSTDNGSGEPKVVTVGWNQAMYSANDDTNHGNAAANAVINYLIKSEFFYYDGDLNVARDESVGTYEVVSEDPLKVQYTFADTAKWADGTPVDAADLLLSWAGVSGVFNDDVTERDEEGNLIIADDQVFFASPTAGGALVQEFPEISDDRKSITFTYTKVFGDWEINLDLGVAAHATAKIAGLGDDAAANKDAVVKAFQDNDRATLAQIANAWRTGFDFVASPSEDQALGNGPFKIVEYVESQYITLERNENYEGNRTPKIDRVVVRYSEDPQAQVQALQNGEIDMLAPQATADTLTQLQALQGVTVETGVDGTYEHIDMVQDNGGPFDPATYGGDAEKAQKVRQAFLLSIPREAIVEQLIKPLNPNATTRDSFVLLPDDPNYSTMVEQNGSADYAKTDIEKAKELLAEVGVDNVDVRFLYGKSNVRRANQFVLIQESAAQAGFNVIDGGDDNWGTMLDTATDQYDANLFGWQSTSTAVTEADSNYRTGASNNFYGYSNKTVDALFDDLQTELDPAKQLEIQIGVEKELFKDAFGITIFQFPAVNAWNSQITGVQPISISPTIFHGFWNWDIAE</sequence>
<dbReference type="Pfam" id="PF00496">
    <property type="entry name" value="SBP_bac_5"/>
    <property type="match status" value="1"/>
</dbReference>
<dbReference type="InterPro" id="IPR000914">
    <property type="entry name" value="SBP_5_dom"/>
</dbReference>
<dbReference type="PANTHER" id="PTHR30290">
    <property type="entry name" value="PERIPLASMIC BINDING COMPONENT OF ABC TRANSPORTER"/>
    <property type="match status" value="1"/>
</dbReference>
<keyword evidence="2" id="KW-0732">Signal</keyword>
<feature type="domain" description="Solute-binding protein family 5" evidence="3">
    <location>
        <begin position="106"/>
        <end position="514"/>
    </location>
</feature>
<evidence type="ECO:0000313" key="5">
    <source>
        <dbReference type="Proteomes" id="UP001597391"/>
    </source>
</evidence>
<evidence type="ECO:0000256" key="2">
    <source>
        <dbReference type="SAM" id="SignalP"/>
    </source>
</evidence>
<dbReference type="RefSeq" id="WP_377466824.1">
    <property type="nucleotide sequence ID" value="NZ_JBHUOP010000004.1"/>
</dbReference>
<dbReference type="CDD" id="cd08501">
    <property type="entry name" value="PBP2_Lpqw"/>
    <property type="match status" value="1"/>
</dbReference>
<feature type="region of interest" description="Disordered" evidence="1">
    <location>
        <begin position="23"/>
        <end position="49"/>
    </location>
</feature>